<dbReference type="EMBL" id="UINC01153416">
    <property type="protein sequence ID" value="SVD48126.1"/>
    <property type="molecule type" value="Genomic_DNA"/>
</dbReference>
<accession>A0A382VNI7</accession>
<proteinExistence type="predicted"/>
<sequence>MHYVIEHLKQFDIGNINIAGGYKSDTLKSYLSENKYDINIDLYDSGDVDIIKRIQDILSVVK</sequence>
<feature type="non-terminal residue" evidence="1">
    <location>
        <position position="62"/>
    </location>
</feature>
<organism evidence="1">
    <name type="scientific">marine metagenome</name>
    <dbReference type="NCBI Taxonomy" id="408172"/>
    <lineage>
        <taxon>unclassified sequences</taxon>
        <taxon>metagenomes</taxon>
        <taxon>ecological metagenomes</taxon>
    </lineage>
</organism>
<protein>
    <recommendedName>
        <fullName evidence="2">MobA-like NTP transferase domain-containing protein</fullName>
    </recommendedName>
</protein>
<reference evidence="1" key="1">
    <citation type="submission" date="2018-05" db="EMBL/GenBank/DDBJ databases">
        <authorList>
            <person name="Lanie J.A."/>
            <person name="Ng W.-L."/>
            <person name="Kazmierczak K.M."/>
            <person name="Andrzejewski T.M."/>
            <person name="Davidsen T.M."/>
            <person name="Wayne K.J."/>
            <person name="Tettelin H."/>
            <person name="Glass J.I."/>
            <person name="Rusch D."/>
            <person name="Podicherti R."/>
            <person name="Tsui H.-C.T."/>
            <person name="Winkler M.E."/>
        </authorList>
    </citation>
    <scope>NUCLEOTIDE SEQUENCE</scope>
</reference>
<evidence type="ECO:0008006" key="2">
    <source>
        <dbReference type="Google" id="ProtNLM"/>
    </source>
</evidence>
<dbReference type="AlphaFoldDB" id="A0A382VNI7"/>
<gene>
    <name evidence="1" type="ORF">METZ01_LOCUS400980</name>
</gene>
<evidence type="ECO:0000313" key="1">
    <source>
        <dbReference type="EMBL" id="SVD48126.1"/>
    </source>
</evidence>
<name>A0A382VNI7_9ZZZZ</name>